<dbReference type="InterPro" id="IPR036116">
    <property type="entry name" value="FN3_sf"/>
</dbReference>
<feature type="signal peptide" evidence="1">
    <location>
        <begin position="1"/>
        <end position="19"/>
    </location>
</feature>
<dbReference type="InterPro" id="IPR013783">
    <property type="entry name" value="Ig-like_fold"/>
</dbReference>
<gene>
    <name evidence="3" type="ORF">GCM10009117_14660</name>
</gene>
<accession>A0ABN1MGT8</accession>
<evidence type="ECO:0000313" key="4">
    <source>
        <dbReference type="Proteomes" id="UP001500507"/>
    </source>
</evidence>
<name>A0ABN1MGT8_9FLAO</name>
<protein>
    <recommendedName>
        <fullName evidence="2">Fibronectin type-III domain-containing protein</fullName>
    </recommendedName>
</protein>
<dbReference type="RefSeq" id="WP_343765454.1">
    <property type="nucleotide sequence ID" value="NZ_BAAAFG010000014.1"/>
</dbReference>
<proteinExistence type="predicted"/>
<feature type="domain" description="Fibronectin type-III" evidence="2">
    <location>
        <begin position="506"/>
        <end position="600"/>
    </location>
</feature>
<feature type="chain" id="PRO_5047277237" description="Fibronectin type-III domain-containing protein" evidence="1">
    <location>
        <begin position="20"/>
        <end position="694"/>
    </location>
</feature>
<dbReference type="EMBL" id="BAAAFG010000014">
    <property type="protein sequence ID" value="GAA0872319.1"/>
    <property type="molecule type" value="Genomic_DNA"/>
</dbReference>
<dbReference type="InterPro" id="IPR003961">
    <property type="entry name" value="FN3_dom"/>
</dbReference>
<organism evidence="3 4">
    <name type="scientific">Gangjinia marincola</name>
    <dbReference type="NCBI Taxonomy" id="578463"/>
    <lineage>
        <taxon>Bacteria</taxon>
        <taxon>Pseudomonadati</taxon>
        <taxon>Bacteroidota</taxon>
        <taxon>Flavobacteriia</taxon>
        <taxon>Flavobacteriales</taxon>
        <taxon>Flavobacteriaceae</taxon>
        <taxon>Gangjinia</taxon>
    </lineage>
</organism>
<dbReference type="Gene3D" id="2.60.40.10">
    <property type="entry name" value="Immunoglobulins"/>
    <property type="match status" value="3"/>
</dbReference>
<feature type="domain" description="Fibronectin type-III" evidence="2">
    <location>
        <begin position="313"/>
        <end position="409"/>
    </location>
</feature>
<reference evidence="3 4" key="1">
    <citation type="journal article" date="2019" name="Int. J. Syst. Evol. Microbiol.">
        <title>The Global Catalogue of Microorganisms (GCM) 10K type strain sequencing project: providing services to taxonomists for standard genome sequencing and annotation.</title>
        <authorList>
            <consortium name="The Broad Institute Genomics Platform"/>
            <consortium name="The Broad Institute Genome Sequencing Center for Infectious Disease"/>
            <person name="Wu L."/>
            <person name="Ma J."/>
        </authorList>
    </citation>
    <scope>NUCLEOTIDE SEQUENCE [LARGE SCALE GENOMIC DNA]</scope>
    <source>
        <strain evidence="3 4">JCM 16082</strain>
    </source>
</reference>
<dbReference type="PROSITE" id="PS50853">
    <property type="entry name" value="FN3"/>
    <property type="match status" value="2"/>
</dbReference>
<keyword evidence="4" id="KW-1185">Reference proteome</keyword>
<evidence type="ECO:0000256" key="1">
    <source>
        <dbReference type="SAM" id="SignalP"/>
    </source>
</evidence>
<evidence type="ECO:0000259" key="2">
    <source>
        <dbReference type="PROSITE" id="PS50853"/>
    </source>
</evidence>
<dbReference type="SUPFAM" id="SSF49265">
    <property type="entry name" value="Fibronectin type III"/>
    <property type="match status" value="3"/>
</dbReference>
<keyword evidence="1" id="KW-0732">Signal</keyword>
<dbReference type="Proteomes" id="UP001500507">
    <property type="component" value="Unassembled WGS sequence"/>
</dbReference>
<sequence length="694" mass="78048">MKRFNLYILLAILSFSSYAQVQVDSVGLPVAEIKVTARPMQDRIMIRWAPTTPIAWKKLNGFGYTIERYTISRDGTSLDTPVKQILTPNPIRPQGLDEWMTIIEENDNAAIVAQALYGEDFEVTGGSQIERLVALSQGLQQRYTFTLYTVEQDFEVARMAGLGYVDRTAVPTEKYLYRVISKVPNNVMSIPYGGVFTGISEYKELPKPVDFVGVFGDRQTILSWNRSISSKFYTAFNIERSTDGVSFKKINPRPYSNIENQSAGNRATRIFYLDSINNANTYYYRIQGISTFGEKGPYSDVVSGSGEEILQYVPHLTIKELLSDNKVKLTWEFPVEGNNKIKGFELNKSDGRGETIKVVIRDISPSARSVEYEGLAASNYFTISAIGKNNSNRTSFPILVQPVDSIPPAVPSGLRGKVDSLGVVTLTWKKNTEEDFLGYRIFKGSNKNEEFSQITASPIQDSSYVDTININNLNPNIFYTVASVDMRYNTSKASSILVLEKPDVIPPTSPAFKTFKSEDNGISLNWAKSSSKDAIETLLYRKQNEESSWNLIATLPNIQERFVDVDIEEGNLYSYTIVSRDQSGLESVPSQPIVINLPKLDASGEIKGFYAQANRNQRHIQLSWRYKGDLDEVSGFTLYKAIADSKLSMLRELPADSKLIYDNGIRVNTAYTYAIRANYKDGRLSKMKLIEVKY</sequence>
<evidence type="ECO:0000313" key="3">
    <source>
        <dbReference type="EMBL" id="GAA0872319.1"/>
    </source>
</evidence>
<comment type="caution">
    <text evidence="3">The sequence shown here is derived from an EMBL/GenBank/DDBJ whole genome shotgun (WGS) entry which is preliminary data.</text>
</comment>